<dbReference type="SUPFAM" id="SSF54518">
    <property type="entry name" value="Tubby C-terminal domain-like"/>
    <property type="match status" value="1"/>
</dbReference>
<dbReference type="OrthoDB" id="406156at2759"/>
<dbReference type="InterPro" id="IPR007612">
    <property type="entry name" value="LOR"/>
</dbReference>
<dbReference type="Pfam" id="PF04525">
    <property type="entry name" value="LOR"/>
    <property type="match status" value="1"/>
</dbReference>
<dbReference type="InterPro" id="IPR025659">
    <property type="entry name" value="Tubby-like_C"/>
</dbReference>
<evidence type="ECO:0000313" key="3">
    <source>
        <dbReference type="Proteomes" id="UP001153461"/>
    </source>
</evidence>
<dbReference type="Proteomes" id="UP001153461">
    <property type="component" value="Unassembled WGS sequence"/>
</dbReference>
<comment type="similarity">
    <text evidence="1">Belongs to the LOR family.</text>
</comment>
<organism evidence="2 3">
    <name type="scientific">Penicillium nalgiovense</name>
    <dbReference type="NCBI Taxonomy" id="60175"/>
    <lineage>
        <taxon>Eukaryota</taxon>
        <taxon>Fungi</taxon>
        <taxon>Dikarya</taxon>
        <taxon>Ascomycota</taxon>
        <taxon>Pezizomycotina</taxon>
        <taxon>Eurotiomycetes</taxon>
        <taxon>Eurotiomycetidae</taxon>
        <taxon>Eurotiales</taxon>
        <taxon>Aspergillaceae</taxon>
        <taxon>Penicillium</taxon>
    </lineage>
</organism>
<proteinExistence type="inferred from homology"/>
<sequence length="657" mass="74656">MASTPTILKKPIAIRPEHIASCPTTIRVKQHSKSWSGGDFTISTCSSEGGSVTKLFSVDGDFGSLSQRRHFRDASGLPLFELHRKKSGVTWFVHLPGVKSDAEPIAAIATKWSAFKDKFDVHIKNAAASGEDTILEVRGQDIWKVKTHVYQDGALAMTAELTDVLSVYVPGKRAEWELTVAEGMDLSLASIIGVLLATLLKYSSMPSSYSPQNEKDDTESEKCRKGKTPSCTCVCRSWQAAFEPLIYSNLVVYSDDKHKEEGQRGISLQNFQNLISGDHAIRKTYIRKLEYNILVPYKILDWIARKHRESPENYSTDNPIRKDNDLAFQTAMVSLFQELQSWDQFSSEIKSGYSRARFLKDMSDLPSLPCIEKLSFLTRNQIWTGAMQTIIQRCIQIVELELDLEEFVRPDHLEYIQARREALSSLVGSIPKSLRVLLYQGHDDAPWKPAMSPLNVIPSGVDSVSSNLRGLSIHLQQLKLVNTTIAYDFLCPLDEKGQPKPASLQLNRPYLEVLELEGIPPWLPSEPTYHNTPEDQSEIDEIENWEDVVCDVEAGWGWPELPTQEHFHRLLISLGYATQRMPRLKNVKIEVESHRQFTFCLQNMADQIILKWECFYPYRSDSRVAKAWDFDLDDVKSPQYEDKSSVILRTWPPNTLI</sequence>
<dbReference type="Gene3D" id="2.40.160.200">
    <property type="entry name" value="LURP1-related"/>
    <property type="match status" value="1"/>
</dbReference>
<name>A0A9W4HXY8_PENNA</name>
<gene>
    <name evidence="2" type="ORF">PNAL_LOCUS7382</name>
</gene>
<evidence type="ECO:0000256" key="1">
    <source>
        <dbReference type="ARBA" id="ARBA00005437"/>
    </source>
</evidence>
<evidence type="ECO:0000313" key="2">
    <source>
        <dbReference type="EMBL" id="CAG8197138.1"/>
    </source>
</evidence>
<comment type="caution">
    <text evidence="2">The sequence shown here is derived from an EMBL/GenBank/DDBJ whole genome shotgun (WGS) entry which is preliminary data.</text>
</comment>
<reference evidence="2" key="1">
    <citation type="submission" date="2021-07" db="EMBL/GenBank/DDBJ databases">
        <authorList>
            <person name="Branca A.L. A."/>
        </authorList>
    </citation>
    <scope>NUCLEOTIDE SEQUENCE</scope>
</reference>
<protein>
    <submittedName>
        <fullName evidence="2">Uncharacterized protein</fullName>
    </submittedName>
</protein>
<dbReference type="InterPro" id="IPR038595">
    <property type="entry name" value="LOR_sf"/>
</dbReference>
<dbReference type="AlphaFoldDB" id="A0A9W4HXY8"/>
<dbReference type="EMBL" id="CAJVNV010000443">
    <property type="protein sequence ID" value="CAG8197138.1"/>
    <property type="molecule type" value="Genomic_DNA"/>
</dbReference>
<accession>A0A9W4HXY8</accession>